<reference evidence="2 3" key="1">
    <citation type="journal article" name="Sci. Rep.">
        <title>Genome-scale phylogenetic analyses confirm Olpidium as the closest living zoosporic fungus to the non-flagellated, terrestrial fungi.</title>
        <authorList>
            <person name="Chang Y."/>
            <person name="Rochon D."/>
            <person name="Sekimoto S."/>
            <person name="Wang Y."/>
            <person name="Chovatia M."/>
            <person name="Sandor L."/>
            <person name="Salamov A."/>
            <person name="Grigoriev I.V."/>
            <person name="Stajich J.E."/>
            <person name="Spatafora J.W."/>
        </authorList>
    </citation>
    <scope>NUCLEOTIDE SEQUENCE [LARGE SCALE GENOMIC DNA]</scope>
    <source>
        <strain evidence="2">S191</strain>
    </source>
</reference>
<gene>
    <name evidence="2" type="ORF">BJ554DRAFT_7429</name>
</gene>
<name>A0A8H7ZVT8_9FUNG</name>
<dbReference type="Gene3D" id="3.40.50.1000">
    <property type="entry name" value="HAD superfamily/HAD-like"/>
    <property type="match status" value="1"/>
</dbReference>
<dbReference type="AlphaFoldDB" id="A0A8H7ZVT8"/>
<proteinExistence type="predicted"/>
<dbReference type="PANTHER" id="PTHR10000:SF8">
    <property type="entry name" value="HAD SUPERFAMILY HYDROLASE-LIKE, TYPE 3"/>
    <property type="match status" value="1"/>
</dbReference>
<accession>A0A8H7ZVT8</accession>
<dbReference type="GO" id="GO:0000287">
    <property type="term" value="F:magnesium ion binding"/>
    <property type="evidence" value="ECO:0007669"/>
    <property type="project" value="TreeGrafter"/>
</dbReference>
<evidence type="ECO:0000256" key="1">
    <source>
        <dbReference type="SAM" id="SignalP"/>
    </source>
</evidence>
<dbReference type="Proteomes" id="UP000673691">
    <property type="component" value="Unassembled WGS sequence"/>
</dbReference>
<dbReference type="GO" id="GO:0016791">
    <property type="term" value="F:phosphatase activity"/>
    <property type="evidence" value="ECO:0007669"/>
    <property type="project" value="TreeGrafter"/>
</dbReference>
<sequence length="410" mass="43999">MRSFHACIALAAAFAALAAAAPTIVSVSVLAKPLFDGAAANSSSAGFGAPGKRRQVKLIASDVDGTLLNSEHKFTPRTLSALKSMPDQCTFVIATGKSRGAVVPLLQAAFGADRAWPPSINLNGLITYGAAGQVLKEHTMRPQVAAQVVAYAERNGLVYVVHSGKDILSARRQEGFEAHLKLVDEPAVEIAERLEERLKSGEIPCHKIIFFFEKPAELASVRDAMPKDPSIANMIVPQGSPIDGEHVYVMSADPKVLEVCPAGISKATALAGLSEIMGVERDEVVALGDGENDIVSHVCHFRDKEEDAAKRTPPMNGSRVVLIWFSVFTLATDILRFNAGFDFAGNVDVGRVWCRNGTRSSNPSFSASSPNLPHWLRRGSLKSCCFSSSRPAGKWCAQSRRGCGLPDRYE</sequence>
<evidence type="ECO:0000313" key="2">
    <source>
        <dbReference type="EMBL" id="KAG5460513.1"/>
    </source>
</evidence>
<dbReference type="PROSITE" id="PS01228">
    <property type="entry name" value="COF_1"/>
    <property type="match status" value="1"/>
</dbReference>
<keyword evidence="1" id="KW-0732">Signal</keyword>
<dbReference type="InterPro" id="IPR023214">
    <property type="entry name" value="HAD_sf"/>
</dbReference>
<dbReference type="GO" id="GO:0005829">
    <property type="term" value="C:cytosol"/>
    <property type="evidence" value="ECO:0007669"/>
    <property type="project" value="TreeGrafter"/>
</dbReference>
<feature type="signal peptide" evidence="1">
    <location>
        <begin position="1"/>
        <end position="20"/>
    </location>
</feature>
<dbReference type="InterPro" id="IPR036412">
    <property type="entry name" value="HAD-like_sf"/>
</dbReference>
<dbReference type="SUPFAM" id="SSF56784">
    <property type="entry name" value="HAD-like"/>
    <property type="match status" value="1"/>
</dbReference>
<dbReference type="PANTHER" id="PTHR10000">
    <property type="entry name" value="PHOSPHOSERINE PHOSPHATASE"/>
    <property type="match status" value="1"/>
</dbReference>
<organism evidence="2 3">
    <name type="scientific">Olpidium bornovanus</name>
    <dbReference type="NCBI Taxonomy" id="278681"/>
    <lineage>
        <taxon>Eukaryota</taxon>
        <taxon>Fungi</taxon>
        <taxon>Fungi incertae sedis</taxon>
        <taxon>Olpidiomycota</taxon>
        <taxon>Olpidiomycotina</taxon>
        <taxon>Olpidiomycetes</taxon>
        <taxon>Olpidiales</taxon>
        <taxon>Olpidiaceae</taxon>
        <taxon>Olpidium</taxon>
    </lineage>
</organism>
<evidence type="ECO:0000313" key="3">
    <source>
        <dbReference type="Proteomes" id="UP000673691"/>
    </source>
</evidence>
<feature type="chain" id="PRO_5034054002" evidence="1">
    <location>
        <begin position="21"/>
        <end position="410"/>
    </location>
</feature>
<dbReference type="Gene3D" id="3.30.1240.10">
    <property type="match status" value="1"/>
</dbReference>
<dbReference type="EMBL" id="JAEFCI010005107">
    <property type="protein sequence ID" value="KAG5460513.1"/>
    <property type="molecule type" value="Genomic_DNA"/>
</dbReference>
<keyword evidence="3" id="KW-1185">Reference proteome</keyword>
<comment type="caution">
    <text evidence="2">The sequence shown here is derived from an EMBL/GenBank/DDBJ whole genome shotgun (WGS) entry which is preliminary data.</text>
</comment>
<dbReference type="OrthoDB" id="27226at2759"/>
<dbReference type="Pfam" id="PF08282">
    <property type="entry name" value="Hydrolase_3"/>
    <property type="match status" value="1"/>
</dbReference>
<protein>
    <submittedName>
        <fullName evidence="2">HAD-like domain-containing protein</fullName>
    </submittedName>
</protein>